<dbReference type="GO" id="GO:0006508">
    <property type="term" value="P:proteolysis"/>
    <property type="evidence" value="ECO:0007669"/>
    <property type="project" value="InterPro"/>
</dbReference>
<dbReference type="GO" id="GO:0004252">
    <property type="term" value="F:serine-type endopeptidase activity"/>
    <property type="evidence" value="ECO:0007669"/>
    <property type="project" value="InterPro"/>
</dbReference>
<sequence length="184" mass="19787">MATPLVSGCAALIREALQEQGKHYASAALVKALLTNGAVNYSSSNGPGFNGEQGFRRVNIDSSITMISQSAFMDGGTQLKVSKYDTSALRVTAQADRRWESPPIPLPSGRHRLAVTLAYADPPGALLQKDVNLIVRVDGVERHSNMGSDAGFDHISKSSLLRSNDHASSADRKRRQRGEDHLGC</sequence>
<dbReference type="AlphaFoldDB" id="A0A8H3EIW5"/>
<evidence type="ECO:0000313" key="3">
    <source>
        <dbReference type="Proteomes" id="UP000664521"/>
    </source>
</evidence>
<keyword evidence="3" id="KW-1185">Reference proteome</keyword>
<feature type="region of interest" description="Disordered" evidence="1">
    <location>
        <begin position="162"/>
        <end position="184"/>
    </location>
</feature>
<reference evidence="2" key="1">
    <citation type="submission" date="2021-03" db="EMBL/GenBank/DDBJ databases">
        <authorList>
            <person name="Tagirdzhanova G."/>
        </authorList>
    </citation>
    <scope>NUCLEOTIDE SEQUENCE</scope>
</reference>
<proteinExistence type="predicted"/>
<dbReference type="InterPro" id="IPR036852">
    <property type="entry name" value="Peptidase_S8/S53_dom_sf"/>
</dbReference>
<comment type="caution">
    <text evidence="2">The sequence shown here is derived from an EMBL/GenBank/DDBJ whole genome shotgun (WGS) entry which is preliminary data.</text>
</comment>
<dbReference type="SUPFAM" id="SSF52743">
    <property type="entry name" value="Subtilisin-like"/>
    <property type="match status" value="1"/>
</dbReference>
<feature type="compositionally biased region" description="Basic and acidic residues" evidence="1">
    <location>
        <begin position="163"/>
        <end position="184"/>
    </location>
</feature>
<protein>
    <submittedName>
        <fullName evidence="2">Uncharacterized protein</fullName>
    </submittedName>
</protein>
<dbReference type="Proteomes" id="UP000664521">
    <property type="component" value="Unassembled WGS sequence"/>
</dbReference>
<name>A0A8H3EIW5_9LECA</name>
<accession>A0A8H3EIW5</accession>
<evidence type="ECO:0000313" key="2">
    <source>
        <dbReference type="EMBL" id="CAF9907991.1"/>
    </source>
</evidence>
<dbReference type="OrthoDB" id="10256524at2759"/>
<dbReference type="Gene3D" id="3.40.50.200">
    <property type="entry name" value="Peptidase S8/S53 domain"/>
    <property type="match status" value="1"/>
</dbReference>
<evidence type="ECO:0000256" key="1">
    <source>
        <dbReference type="SAM" id="MobiDB-lite"/>
    </source>
</evidence>
<gene>
    <name evidence="2" type="ORF">HETSPECPRED_007958</name>
</gene>
<organism evidence="2 3">
    <name type="scientific">Heterodermia speciosa</name>
    <dbReference type="NCBI Taxonomy" id="116794"/>
    <lineage>
        <taxon>Eukaryota</taxon>
        <taxon>Fungi</taxon>
        <taxon>Dikarya</taxon>
        <taxon>Ascomycota</taxon>
        <taxon>Pezizomycotina</taxon>
        <taxon>Lecanoromycetes</taxon>
        <taxon>OSLEUM clade</taxon>
        <taxon>Lecanoromycetidae</taxon>
        <taxon>Caliciales</taxon>
        <taxon>Physciaceae</taxon>
        <taxon>Heterodermia</taxon>
    </lineage>
</organism>
<dbReference type="EMBL" id="CAJPDS010000006">
    <property type="protein sequence ID" value="CAF9907991.1"/>
    <property type="molecule type" value="Genomic_DNA"/>
</dbReference>